<evidence type="ECO:0000313" key="2">
    <source>
        <dbReference type="EMBL" id="CAE7749684.1"/>
    </source>
</evidence>
<feature type="non-terminal residue" evidence="2">
    <location>
        <position position="193"/>
    </location>
</feature>
<feature type="transmembrane region" description="Helical" evidence="1">
    <location>
        <begin position="20"/>
        <end position="44"/>
    </location>
</feature>
<name>A0A812XRS3_SYMPI</name>
<comment type="caution">
    <text evidence="2">The sequence shown here is derived from an EMBL/GenBank/DDBJ whole genome shotgun (WGS) entry which is preliminary data.</text>
</comment>
<dbReference type="EMBL" id="CAJNIZ010046491">
    <property type="protein sequence ID" value="CAE7749684.1"/>
    <property type="molecule type" value="Genomic_DNA"/>
</dbReference>
<gene>
    <name evidence="2" type="ORF">SPIL2461_LOCUS21689</name>
</gene>
<keyword evidence="1" id="KW-1133">Transmembrane helix</keyword>
<proteinExistence type="predicted"/>
<evidence type="ECO:0000256" key="1">
    <source>
        <dbReference type="SAM" id="Phobius"/>
    </source>
</evidence>
<protein>
    <recommendedName>
        <fullName evidence="4">H(+)-exporting diphosphatase</fullName>
    </recommendedName>
</protein>
<dbReference type="AlphaFoldDB" id="A0A812XRS3"/>
<feature type="transmembrane region" description="Helical" evidence="1">
    <location>
        <begin position="143"/>
        <end position="166"/>
    </location>
</feature>
<keyword evidence="1" id="KW-0812">Transmembrane</keyword>
<reference evidence="2" key="1">
    <citation type="submission" date="2021-02" db="EMBL/GenBank/DDBJ databases">
        <authorList>
            <person name="Dougan E. K."/>
            <person name="Rhodes N."/>
            <person name="Thang M."/>
            <person name="Chan C."/>
        </authorList>
    </citation>
    <scope>NUCLEOTIDE SEQUENCE</scope>
</reference>
<keyword evidence="3" id="KW-1185">Reference proteome</keyword>
<dbReference type="Proteomes" id="UP000649617">
    <property type="component" value="Unassembled WGS sequence"/>
</dbReference>
<keyword evidence="1" id="KW-0472">Membrane</keyword>
<sequence length="193" mass="20788">MDGGDGDADVASHANAQEFLLIMVHYSWITMMILLLLGFCSYLAHRKQPTTRRKSVGSHHETVQHTPGLLAHGGYPFIVRGLIGTVFFMLGVLPLVLIICSTVLGLILAAVEGWEAGIGVEYVLSNVLGMTAPLTSVVPEGSFGIHFAIILNMYAVVMVTTAMGLVANMSLMQAITERVPQGTCGFICFLFFV</sequence>
<organism evidence="2 3">
    <name type="scientific">Symbiodinium pilosum</name>
    <name type="common">Dinoflagellate</name>
    <dbReference type="NCBI Taxonomy" id="2952"/>
    <lineage>
        <taxon>Eukaryota</taxon>
        <taxon>Sar</taxon>
        <taxon>Alveolata</taxon>
        <taxon>Dinophyceae</taxon>
        <taxon>Suessiales</taxon>
        <taxon>Symbiodiniaceae</taxon>
        <taxon>Symbiodinium</taxon>
    </lineage>
</organism>
<evidence type="ECO:0000313" key="3">
    <source>
        <dbReference type="Proteomes" id="UP000649617"/>
    </source>
</evidence>
<feature type="transmembrane region" description="Helical" evidence="1">
    <location>
        <begin position="86"/>
        <end position="111"/>
    </location>
</feature>
<evidence type="ECO:0008006" key="4">
    <source>
        <dbReference type="Google" id="ProtNLM"/>
    </source>
</evidence>
<dbReference type="OrthoDB" id="10035564at2759"/>
<accession>A0A812XRS3</accession>